<comment type="caution">
    <text evidence="2">The sequence shown here is derived from an EMBL/GenBank/DDBJ whole genome shotgun (WGS) entry which is preliminary data.</text>
</comment>
<name>A0A2T0FP56_9ASCO</name>
<gene>
    <name evidence="2" type="ORF">B9G98_04385</name>
</gene>
<dbReference type="GO" id="GO:0005737">
    <property type="term" value="C:cytoplasm"/>
    <property type="evidence" value="ECO:0007669"/>
    <property type="project" value="TreeGrafter"/>
</dbReference>
<dbReference type="AlphaFoldDB" id="A0A2T0FP56"/>
<evidence type="ECO:0000313" key="2">
    <source>
        <dbReference type="EMBL" id="PRT56765.1"/>
    </source>
</evidence>
<dbReference type="EMBL" id="NDIQ01000022">
    <property type="protein sequence ID" value="PRT56765.1"/>
    <property type="molecule type" value="Genomic_DNA"/>
</dbReference>
<dbReference type="Proteomes" id="UP000238350">
    <property type="component" value="Unassembled WGS sequence"/>
</dbReference>
<dbReference type="PANTHER" id="PTHR11188:SF17">
    <property type="entry name" value="FI21816P1"/>
    <property type="match status" value="1"/>
</dbReference>
<dbReference type="Pfam" id="PF00339">
    <property type="entry name" value="Arrestin_N"/>
    <property type="match status" value="1"/>
</dbReference>
<organism evidence="2 3">
    <name type="scientific">Wickerhamiella sorbophila</name>
    <dbReference type="NCBI Taxonomy" id="45607"/>
    <lineage>
        <taxon>Eukaryota</taxon>
        <taxon>Fungi</taxon>
        <taxon>Dikarya</taxon>
        <taxon>Ascomycota</taxon>
        <taxon>Saccharomycotina</taxon>
        <taxon>Dipodascomycetes</taxon>
        <taxon>Dipodascales</taxon>
        <taxon>Trichomonascaceae</taxon>
        <taxon>Wickerhamiella</taxon>
    </lineage>
</organism>
<protein>
    <recommendedName>
        <fullName evidence="1">Arrestin-like N-terminal domain-containing protein</fullName>
    </recommendedName>
</protein>
<dbReference type="PANTHER" id="PTHR11188">
    <property type="entry name" value="ARRESTIN DOMAIN CONTAINING PROTEIN"/>
    <property type="match status" value="1"/>
</dbReference>
<dbReference type="InterPro" id="IPR050357">
    <property type="entry name" value="Arrestin_domain-protein"/>
</dbReference>
<dbReference type="InterPro" id="IPR014752">
    <property type="entry name" value="Arrestin-like_C"/>
</dbReference>
<evidence type="ECO:0000259" key="1">
    <source>
        <dbReference type="Pfam" id="PF00339"/>
    </source>
</evidence>
<keyword evidence="3" id="KW-1185">Reference proteome</keyword>
<dbReference type="GeneID" id="36518133"/>
<dbReference type="GO" id="GO:0015031">
    <property type="term" value="P:protein transport"/>
    <property type="evidence" value="ECO:0007669"/>
    <property type="project" value="TreeGrafter"/>
</dbReference>
<sequence length="345" mass="38607">MPCIKAIIENSKAVYTPEDTVSGYLIADFTTATHVREVSVSLNCSTIVEIAFMFSGSWEHPLSETLNFKMDSRVFPPNDMPTQRVYTFPPGRHVWPFSFPLAAAGPLLLPTCKGRNDKNSKHSCFYGIHCSVDAVLLRKSIWKPIVRHTVPLQVMPTTDISVLESSLAMPTFVKRECRFGSGKTFTKFKNDNQTVVPVRLGALVPLIIAPSPRRPDLQFFFCSSSPLHIRSITVYLRQAVEVSFKDLNFKTQDLTRHGVKTQKIEKGHTHLDLSKALIGFEFENTLPTFSSNVIRCKHSIVFEVCVSETKGSRNSQVLKLEVPVEVASSYEEIPIPTYAEASVPV</sequence>
<dbReference type="InterPro" id="IPR011021">
    <property type="entry name" value="Arrestin-like_N"/>
</dbReference>
<feature type="domain" description="Arrestin-like N-terminal" evidence="1">
    <location>
        <begin position="7"/>
        <end position="106"/>
    </location>
</feature>
<reference evidence="2 3" key="1">
    <citation type="submission" date="2017-04" db="EMBL/GenBank/DDBJ databases">
        <title>Genome sequencing of [Candida] sorbophila.</title>
        <authorList>
            <person name="Ahn J.O."/>
        </authorList>
    </citation>
    <scope>NUCLEOTIDE SEQUENCE [LARGE SCALE GENOMIC DNA]</scope>
    <source>
        <strain evidence="2 3">DS02</strain>
    </source>
</reference>
<accession>A0A2T0FP56</accession>
<evidence type="ECO:0000313" key="3">
    <source>
        <dbReference type="Proteomes" id="UP000238350"/>
    </source>
</evidence>
<dbReference type="RefSeq" id="XP_024666710.1">
    <property type="nucleotide sequence ID" value="XM_024810942.1"/>
</dbReference>
<proteinExistence type="predicted"/>
<dbReference type="Gene3D" id="2.60.40.640">
    <property type="match status" value="1"/>
</dbReference>